<comment type="function">
    <text evidence="2">Antitoxin component of a type II toxin-antitoxin (TA) system.</text>
</comment>
<dbReference type="GeneID" id="97532426"/>
<proteinExistence type="inferred from homology"/>
<accession>A0A3S9QN17</accession>
<protein>
    <recommendedName>
        <fullName evidence="2">Antitoxin</fullName>
    </recommendedName>
</protein>
<dbReference type="InterPro" id="IPR036165">
    <property type="entry name" value="YefM-like_sf"/>
</dbReference>
<comment type="similarity">
    <text evidence="1 2">Belongs to the phD/YefM antitoxin family.</text>
</comment>
<dbReference type="Gene3D" id="3.40.1620.10">
    <property type="entry name" value="YefM-like domain"/>
    <property type="match status" value="1"/>
</dbReference>
<dbReference type="EMBL" id="CP033905">
    <property type="protein sequence ID" value="AZR07284.1"/>
    <property type="molecule type" value="Genomic_DNA"/>
</dbReference>
<evidence type="ECO:0000313" key="4">
    <source>
        <dbReference type="Proteomes" id="UP000275951"/>
    </source>
</evidence>
<dbReference type="NCBIfam" id="TIGR01552">
    <property type="entry name" value="phd_fam"/>
    <property type="match status" value="1"/>
</dbReference>
<dbReference type="Proteomes" id="UP000275951">
    <property type="component" value="Chromosome"/>
</dbReference>
<evidence type="ECO:0000313" key="3">
    <source>
        <dbReference type="EMBL" id="AZR07284.1"/>
    </source>
</evidence>
<name>A0A3S9QN17_9ACTO</name>
<dbReference type="SUPFAM" id="SSF143120">
    <property type="entry name" value="YefM-like"/>
    <property type="match status" value="1"/>
</dbReference>
<organism evidence="3 4">
    <name type="scientific">Trueperella pyogenes</name>
    <dbReference type="NCBI Taxonomy" id="1661"/>
    <lineage>
        <taxon>Bacteria</taxon>
        <taxon>Bacillati</taxon>
        <taxon>Actinomycetota</taxon>
        <taxon>Actinomycetes</taxon>
        <taxon>Actinomycetales</taxon>
        <taxon>Actinomycetaceae</taxon>
        <taxon>Trueperella</taxon>
    </lineage>
</organism>
<gene>
    <name evidence="3" type="ORF">EBQ10_08280</name>
</gene>
<dbReference type="Pfam" id="PF02604">
    <property type="entry name" value="PhdYeFM_antitox"/>
    <property type="match status" value="1"/>
</dbReference>
<dbReference type="InterPro" id="IPR006442">
    <property type="entry name" value="Antitoxin_Phd/YefM"/>
</dbReference>
<reference evidence="3 4" key="1">
    <citation type="submission" date="2018-11" db="EMBL/GenBank/DDBJ databases">
        <title>Multidrug-resistant genes are associated with an 42-kb island TGI1 carrying a complex class 1 integron in a Trueperella pyogenes.</title>
        <authorList>
            <person name="Dong W."/>
        </authorList>
    </citation>
    <scope>NUCLEOTIDE SEQUENCE [LARGE SCALE GENOMIC DNA]</scope>
    <source>
        <strain evidence="3 4">TP4</strain>
    </source>
</reference>
<evidence type="ECO:0000256" key="1">
    <source>
        <dbReference type="ARBA" id="ARBA00009981"/>
    </source>
</evidence>
<dbReference type="OrthoDB" id="3268087at2"/>
<sequence length="68" mass="7827">MAEAKVRTTMEFFNMSDFLRGQSSKIITKLSEQDEAGFILKNGKPMAVLMSIERYERLMQSGIDITEY</sequence>
<dbReference type="AlphaFoldDB" id="A0A3S9QN17"/>
<dbReference type="RefSeq" id="WP_053793958.1">
    <property type="nucleotide sequence ID" value="NZ_CP012649.1"/>
</dbReference>
<evidence type="ECO:0000256" key="2">
    <source>
        <dbReference type="RuleBase" id="RU362080"/>
    </source>
</evidence>